<feature type="compositionally biased region" description="Low complexity" evidence="2">
    <location>
        <begin position="832"/>
        <end position="863"/>
    </location>
</feature>
<name>A0A8J2SHA8_9STRA</name>
<reference evidence="3" key="1">
    <citation type="submission" date="2021-11" db="EMBL/GenBank/DDBJ databases">
        <authorList>
            <consortium name="Genoscope - CEA"/>
            <person name="William W."/>
        </authorList>
    </citation>
    <scope>NUCLEOTIDE SEQUENCE</scope>
</reference>
<dbReference type="OrthoDB" id="207275at2759"/>
<proteinExistence type="predicted"/>
<feature type="region of interest" description="Disordered" evidence="2">
    <location>
        <begin position="743"/>
        <end position="1099"/>
    </location>
</feature>
<feature type="compositionally biased region" description="Basic and acidic residues" evidence="2">
    <location>
        <begin position="815"/>
        <end position="828"/>
    </location>
</feature>
<feature type="compositionally biased region" description="Basic and acidic residues" evidence="2">
    <location>
        <begin position="41"/>
        <end position="63"/>
    </location>
</feature>
<organism evidence="3 4">
    <name type="scientific">Pelagomonas calceolata</name>
    <dbReference type="NCBI Taxonomy" id="35677"/>
    <lineage>
        <taxon>Eukaryota</taxon>
        <taxon>Sar</taxon>
        <taxon>Stramenopiles</taxon>
        <taxon>Ochrophyta</taxon>
        <taxon>Pelagophyceae</taxon>
        <taxon>Pelagomonadales</taxon>
        <taxon>Pelagomonadaceae</taxon>
        <taxon>Pelagomonas</taxon>
    </lineage>
</organism>
<protein>
    <submittedName>
        <fullName evidence="3">Uncharacterized protein</fullName>
    </submittedName>
</protein>
<evidence type="ECO:0000313" key="4">
    <source>
        <dbReference type="Proteomes" id="UP000789595"/>
    </source>
</evidence>
<feature type="coiled-coil region" evidence="1">
    <location>
        <begin position="335"/>
        <end position="387"/>
    </location>
</feature>
<dbReference type="Proteomes" id="UP000789595">
    <property type="component" value="Unassembled WGS sequence"/>
</dbReference>
<feature type="compositionally biased region" description="Low complexity" evidence="2">
    <location>
        <begin position="949"/>
        <end position="969"/>
    </location>
</feature>
<evidence type="ECO:0000313" key="3">
    <source>
        <dbReference type="EMBL" id="CAH0367726.1"/>
    </source>
</evidence>
<keyword evidence="1" id="KW-0175">Coiled coil</keyword>
<feature type="compositionally biased region" description="Pro residues" evidence="2">
    <location>
        <begin position="910"/>
        <end position="926"/>
    </location>
</feature>
<feature type="compositionally biased region" description="Low complexity" evidence="2">
    <location>
        <begin position="996"/>
        <end position="1007"/>
    </location>
</feature>
<feature type="region of interest" description="Disordered" evidence="2">
    <location>
        <begin position="33"/>
        <end position="67"/>
    </location>
</feature>
<feature type="compositionally biased region" description="Low complexity" evidence="2">
    <location>
        <begin position="927"/>
        <end position="938"/>
    </location>
</feature>
<keyword evidence="4" id="KW-1185">Reference proteome</keyword>
<sequence length="1099" mass="116084">MSAAASLSHQQWEQQLSGIIERTNANLNALSTRYSPARPAESVRRSAERQSWDAFEERDKRPVPSESVETFIDDDAIERSVARALARWNVGNVQGGDNALQRLEDEVATLRASETAAATARRSREATVDALAREVHARRGHASKMLAWQADAEQWRSRVDAALEKAAATQAGLEASQRRITESNKRSATQAEVKGVLDAARRQAQAAAQGAVAAGQSAMEHELEDLRRQVAALRLRSGESLGGDDMAAARAAPAAVESAVQAAVQQAFAAAESKLEDKLSKSLGSSLRAEASEALMDARRQLENTLDSRAAALGGGSSGSYGDDDRAAKAVDKAVAKLVGDVDSARNEVDELKRAREADLRDARLAQKKLEQQLETVRAECADKIGQVVEATRTARAALDDARAATHKSLDSLRTELYGALDQRSDDWRDDRADLVRGLARCDRAIGAIEGKLDVAKTTARAFAEEAPAVKRAGELAGKVESVDARVDALDAKVGRFRDAERRSATDRARLDALETWQRGDASEAFEHLAALDAAAELQRDVVQRVGRLEEASTSYRAALGELAPQRLATCEEKLQALKQALDDNERAARDRGRELESALGDARDALETNLASFGRRVDEGAARASQAADAAEAAREIADAIPKRVDAVRDRVAALEESATEPPSTPGRESLRRYAESPTRGTNVDDDARQRCADLERKVAALERAAREAAAGARGADHKASKAHDDYSALALRVDDVSATVRRLSGSGASPPASLRPRRSAPSDATAESAPKPSVRTVLSPKPAESSSSSEEGSSEASSDEEEEPPKPPPKASKPKETDEEMARRLQAEWSAPAPAPSTSSAFSDPFGTASVPSVASSTSGPGLVRPAQPPAARSRFAAKGDGTRRSSSTEPKASPAQAKPQRRSGSVPPAPATPDPFGAPPAPPSVSSVASSFDGAPKAPSVASSFSRGADPFAAPAAPSISSKGSGFSDPFGQPPSAPSVSSDPFAVQGDAFAPAAAPSASSSSLQDPAVAFRTPGPSPFEQAIANRRAKTEAQKAASSSSYETDSESDEESSASEESPVKAPRPSDNSELMNRFRSRLQASGSRSPPKRYASDSD</sequence>
<feature type="compositionally biased region" description="Low complexity" evidence="2">
    <location>
        <begin position="781"/>
        <end position="798"/>
    </location>
</feature>
<gene>
    <name evidence="3" type="ORF">PECAL_2P07610</name>
</gene>
<dbReference type="EMBL" id="CAKKNE010000002">
    <property type="protein sequence ID" value="CAH0367726.1"/>
    <property type="molecule type" value="Genomic_DNA"/>
</dbReference>
<feature type="compositionally biased region" description="Low complexity" evidence="2">
    <location>
        <begin position="744"/>
        <end position="764"/>
    </location>
</feature>
<accession>A0A8J2SHA8</accession>
<feature type="compositionally biased region" description="Acidic residues" evidence="2">
    <location>
        <begin position="1047"/>
        <end position="1057"/>
    </location>
</feature>
<comment type="caution">
    <text evidence="3">The sequence shown here is derived from an EMBL/GenBank/DDBJ whole genome shotgun (WGS) entry which is preliminary data.</text>
</comment>
<evidence type="ECO:0000256" key="2">
    <source>
        <dbReference type="SAM" id="MobiDB-lite"/>
    </source>
</evidence>
<evidence type="ECO:0000256" key="1">
    <source>
        <dbReference type="SAM" id="Coils"/>
    </source>
</evidence>
<dbReference type="AlphaFoldDB" id="A0A8J2SHA8"/>
<feature type="region of interest" description="Disordered" evidence="2">
    <location>
        <begin position="656"/>
        <end position="691"/>
    </location>
</feature>